<evidence type="ECO:0000259" key="2">
    <source>
        <dbReference type="PROSITE" id="PS51723"/>
    </source>
</evidence>
<feature type="domain" description="Peptidase M60" evidence="2">
    <location>
        <begin position="168"/>
        <end position="472"/>
    </location>
</feature>
<keyword evidence="4" id="KW-1185">Reference proteome</keyword>
<name>A0ABU0TT41_MICTR</name>
<proteinExistence type="predicted"/>
<dbReference type="SMART" id="SM01276">
    <property type="entry name" value="M60-like"/>
    <property type="match status" value="1"/>
</dbReference>
<dbReference type="PANTHER" id="PTHR15730">
    <property type="entry name" value="EXPERIMENTAL AUTOIMMUNE PROSTATITIS ANTIGEN 2-RELATED"/>
    <property type="match status" value="1"/>
</dbReference>
<dbReference type="SUPFAM" id="SSF49373">
    <property type="entry name" value="Invasin/intimin cell-adhesion fragments"/>
    <property type="match status" value="1"/>
</dbReference>
<dbReference type="InterPro" id="IPR051244">
    <property type="entry name" value="TCAF"/>
</dbReference>
<dbReference type="InterPro" id="IPR004954">
    <property type="entry name" value="Mucin-bd"/>
</dbReference>
<feature type="signal peptide" evidence="1">
    <location>
        <begin position="1"/>
        <end position="31"/>
    </location>
</feature>
<feature type="chain" id="PRO_5045566606" description="Peptidase M60 domain-containing protein" evidence="1">
    <location>
        <begin position="32"/>
        <end position="765"/>
    </location>
</feature>
<dbReference type="InterPro" id="IPR031161">
    <property type="entry name" value="Peptidase_M60_dom"/>
</dbReference>
<comment type="caution">
    <text evidence="3">The sequence shown here is derived from an EMBL/GenBank/DDBJ whole genome shotgun (WGS) entry which is preliminary data.</text>
</comment>
<dbReference type="PANTHER" id="PTHR15730:SF5">
    <property type="entry name" value="SI:CH211-210B2.2-RELATED"/>
    <property type="match status" value="1"/>
</dbReference>
<reference evidence="3 4" key="1">
    <citation type="submission" date="2023-07" db="EMBL/GenBank/DDBJ databases">
        <title>Functional and genomic diversity of the sorghum phyllosphere microbiome.</title>
        <authorList>
            <person name="Shade A."/>
        </authorList>
    </citation>
    <scope>NUCLEOTIDE SEQUENCE [LARGE SCALE GENOMIC DNA]</scope>
    <source>
        <strain evidence="3 4">SORGH_AS_1207</strain>
    </source>
</reference>
<dbReference type="Gene3D" id="1.10.390.30">
    <property type="entry name" value="Peptidase M60, enhancin-like domain 3"/>
    <property type="match status" value="1"/>
</dbReference>
<dbReference type="Pfam" id="PF13402">
    <property type="entry name" value="Peptidase_M60"/>
    <property type="match status" value="1"/>
</dbReference>
<dbReference type="InterPro" id="IPR013783">
    <property type="entry name" value="Ig-like_fold"/>
</dbReference>
<dbReference type="EMBL" id="JAUTBF010000001">
    <property type="protein sequence ID" value="MDQ1122838.1"/>
    <property type="molecule type" value="Genomic_DNA"/>
</dbReference>
<sequence>MPSPLSRRTIVTAGVWSTPALVLTTAVPAYATSTGGAATLTLDRSRLYPDEMTTVRVTRADEAGRPLAGEPVWVGVADAGLVRIEQPSGVTDAAGVFSTSLRVLTGAAAATTTVTVSSSGATATASLEVREVSVIMHDATGASTTVMVLPHGNQDAVRDIENRGFTHSDLQPTGRWVRANDVLDVDVTAGPVESVLLWFGARGPWQDLNGGQNVDVTSISLTAGRQQITAPRDGIVFVSNSSTEKVATATISGGRAHPVWVKNRTRADEFAAQLADFSAAPVVSLVGERVFVDVQRRLVEDLRSRGVSWDPADVVMRLDRVLEYTCDVYGLTYAAVGVARKHPGRVYFSGADSGAGWAFATNQWLCFQINTGASETLLTTPDNWGTWHEVGHTFQTPSYTWGGLGEVTVNISSLALQQRLTGAHRLDEWPEAKDRIARYFDQPVTDRRFWDLINENPFYPLFFFDQLRQSFGEGFYPAVDQRYRVRRGQGMTMPYADQEKIDMFAQVASEVADRDLAPFFAEWGLSLSASVISSTAAYPSLEHQIAAAIDSRDAFVERRVGYNVPLGNLSGEGMTLDLGDNQATGGEVTGLTSLAGTPSRLVSRGSAAINVGPGQGHLFAVLEADDRTPELLIQAVDVTVNSALEFVGIYDIRAGWVGISRDGTHLVATSTGFAPHDYYFQGKLYYELTLLNARGATVATVSVNGDETHDKVVRALNGVACGDGYRLRVRAAEPVRVRTYTDSQKVGSLSTSPRTLTMRGGRFRF</sequence>
<dbReference type="InterPro" id="IPR042279">
    <property type="entry name" value="Pep_M60_3"/>
</dbReference>
<evidence type="ECO:0000256" key="1">
    <source>
        <dbReference type="SAM" id="SignalP"/>
    </source>
</evidence>
<dbReference type="Gene3D" id="2.60.40.10">
    <property type="entry name" value="Immunoglobulins"/>
    <property type="match status" value="1"/>
</dbReference>
<dbReference type="Gene3D" id="2.60.120.1250">
    <property type="entry name" value="Peptidase M60, enhancin-like domain 1"/>
    <property type="match status" value="1"/>
</dbReference>
<dbReference type="Pfam" id="PF03272">
    <property type="entry name" value="Mucin_bdg"/>
    <property type="match status" value="1"/>
</dbReference>
<protein>
    <recommendedName>
        <fullName evidence="2">Peptidase M60 domain-containing protein</fullName>
    </recommendedName>
</protein>
<organism evidence="3 4">
    <name type="scientific">Microbacterium trichothecenolyticum</name>
    <name type="common">Aureobacterium trichothecenolyticum</name>
    <dbReference type="NCBI Taxonomy" id="69370"/>
    <lineage>
        <taxon>Bacteria</taxon>
        <taxon>Bacillati</taxon>
        <taxon>Actinomycetota</taxon>
        <taxon>Actinomycetes</taxon>
        <taxon>Micrococcales</taxon>
        <taxon>Microbacteriaceae</taxon>
        <taxon>Microbacterium</taxon>
    </lineage>
</organism>
<dbReference type="Proteomes" id="UP001226691">
    <property type="component" value="Unassembled WGS sequence"/>
</dbReference>
<evidence type="ECO:0000313" key="3">
    <source>
        <dbReference type="EMBL" id="MDQ1122838.1"/>
    </source>
</evidence>
<keyword evidence="1" id="KW-0732">Signal</keyword>
<evidence type="ECO:0000313" key="4">
    <source>
        <dbReference type="Proteomes" id="UP001226691"/>
    </source>
</evidence>
<gene>
    <name evidence="3" type="ORF">QE412_001411</name>
</gene>
<dbReference type="InterPro" id="IPR008964">
    <property type="entry name" value="Invasin/intimin_cell_adhesion"/>
</dbReference>
<accession>A0ABU0TT41</accession>
<dbReference type="Gene3D" id="3.40.390.80">
    <property type="entry name" value="Peptidase M60, enhancin-like domain 2"/>
    <property type="match status" value="1"/>
</dbReference>
<dbReference type="PROSITE" id="PS51723">
    <property type="entry name" value="PEPTIDASE_M60"/>
    <property type="match status" value="1"/>
</dbReference>